<dbReference type="RefSeq" id="WP_124876942.1">
    <property type="nucleotide sequence ID" value="NZ_RQJO01000009.1"/>
</dbReference>
<dbReference type="Pfam" id="PF25989">
    <property type="entry name" value="YknX_C"/>
    <property type="match status" value="1"/>
</dbReference>
<keyword evidence="7" id="KW-1185">Reference proteome</keyword>
<organism evidence="6 7">
    <name type="scientific">Larkinella rosea</name>
    <dbReference type="NCBI Taxonomy" id="2025312"/>
    <lineage>
        <taxon>Bacteria</taxon>
        <taxon>Pseudomonadati</taxon>
        <taxon>Bacteroidota</taxon>
        <taxon>Cytophagia</taxon>
        <taxon>Cytophagales</taxon>
        <taxon>Spirosomataceae</taxon>
        <taxon>Larkinella</taxon>
    </lineage>
</organism>
<evidence type="ECO:0000313" key="6">
    <source>
        <dbReference type="EMBL" id="RRB02779.1"/>
    </source>
</evidence>
<dbReference type="GO" id="GO:0015562">
    <property type="term" value="F:efflux transmembrane transporter activity"/>
    <property type="evidence" value="ECO:0007669"/>
    <property type="project" value="TreeGrafter"/>
</dbReference>
<dbReference type="OrthoDB" id="9784685at2"/>
<dbReference type="AlphaFoldDB" id="A0A3P1BNY5"/>
<evidence type="ECO:0000259" key="4">
    <source>
        <dbReference type="Pfam" id="PF25954"/>
    </source>
</evidence>
<feature type="domain" description="CusB-like beta-barrel" evidence="4">
    <location>
        <begin position="201"/>
        <end position="274"/>
    </location>
</feature>
<feature type="domain" description="Multidrug resistance protein MdtA-like alpha-helical hairpin" evidence="3">
    <location>
        <begin position="108"/>
        <end position="154"/>
    </location>
</feature>
<feature type="domain" description="YknX-like C-terminal permuted SH3-like" evidence="5">
    <location>
        <begin position="280"/>
        <end position="347"/>
    </location>
</feature>
<dbReference type="Pfam" id="PF25876">
    <property type="entry name" value="HH_MFP_RND"/>
    <property type="match status" value="1"/>
</dbReference>
<proteinExistence type="inferred from homology"/>
<dbReference type="InterPro" id="IPR058637">
    <property type="entry name" value="YknX-like_C"/>
</dbReference>
<evidence type="ECO:0000259" key="5">
    <source>
        <dbReference type="Pfam" id="PF25989"/>
    </source>
</evidence>
<dbReference type="Gene3D" id="2.40.30.170">
    <property type="match status" value="1"/>
</dbReference>
<keyword evidence="2" id="KW-0175">Coiled coil</keyword>
<dbReference type="PANTHER" id="PTHR30469:SF15">
    <property type="entry name" value="HLYD FAMILY OF SECRETION PROTEINS"/>
    <property type="match status" value="1"/>
</dbReference>
<comment type="caution">
    <text evidence="6">The sequence shown here is derived from an EMBL/GenBank/DDBJ whole genome shotgun (WGS) entry which is preliminary data.</text>
</comment>
<feature type="coiled-coil region" evidence="2">
    <location>
        <begin position="108"/>
        <end position="159"/>
    </location>
</feature>
<protein>
    <submittedName>
        <fullName evidence="6">Efflux RND transporter periplasmic adaptor subunit</fullName>
    </submittedName>
</protein>
<dbReference type="PANTHER" id="PTHR30469">
    <property type="entry name" value="MULTIDRUG RESISTANCE PROTEIN MDTA"/>
    <property type="match status" value="1"/>
</dbReference>
<dbReference type="InterPro" id="IPR058792">
    <property type="entry name" value="Beta-barrel_RND_2"/>
</dbReference>
<dbReference type="InterPro" id="IPR058624">
    <property type="entry name" value="MdtA-like_HH"/>
</dbReference>
<name>A0A3P1BNY5_9BACT</name>
<dbReference type="Gene3D" id="2.40.420.20">
    <property type="match status" value="1"/>
</dbReference>
<comment type="similarity">
    <text evidence="1">Belongs to the membrane fusion protein (MFP) (TC 8.A.1) family.</text>
</comment>
<dbReference type="SUPFAM" id="SSF111369">
    <property type="entry name" value="HlyD-like secretion proteins"/>
    <property type="match status" value="1"/>
</dbReference>
<evidence type="ECO:0000256" key="2">
    <source>
        <dbReference type="SAM" id="Coils"/>
    </source>
</evidence>
<sequence>MKKVLVILTILAVIGATTALLMSNKQKQQQQIQEAQKPLATTVALETVRKESFTEAVSYLGKTEFWREIRMNATTQGTIRSLSAQLYETVREGQPVITVDTELTEIAMAQAEAQLHKAQTDLKRYETLHRENNIPTAEVENARLQVRTIESQLLTLKKQLRDAVVYTPIGGVVTEKPIERGMFIAPGSPLLTITDVSSVKVVANVPEADLSLFQPGRNVAVAFDMYPGKKLSGTVHQIRLKGGETGTFPVEIRVPNSSANPLRVGMTASISLPNASPLAGLAIPRTALVTTSQHPAVFVLQDKKVSLRTIEPGSTSGTTLFVRSGLREGERVVVSGTESLKDGQIVAIQE</sequence>
<dbReference type="Proteomes" id="UP000271925">
    <property type="component" value="Unassembled WGS sequence"/>
</dbReference>
<evidence type="ECO:0000256" key="1">
    <source>
        <dbReference type="ARBA" id="ARBA00009477"/>
    </source>
</evidence>
<dbReference type="Gene3D" id="2.40.50.100">
    <property type="match status" value="1"/>
</dbReference>
<dbReference type="NCBIfam" id="TIGR01730">
    <property type="entry name" value="RND_mfp"/>
    <property type="match status" value="1"/>
</dbReference>
<accession>A0A3P1BNY5</accession>
<dbReference type="InterPro" id="IPR006143">
    <property type="entry name" value="RND_pump_MFP"/>
</dbReference>
<gene>
    <name evidence="6" type="ORF">EHT25_20260</name>
</gene>
<dbReference type="Gene3D" id="1.10.287.470">
    <property type="entry name" value="Helix hairpin bin"/>
    <property type="match status" value="1"/>
</dbReference>
<dbReference type="GO" id="GO:1990281">
    <property type="term" value="C:efflux pump complex"/>
    <property type="evidence" value="ECO:0007669"/>
    <property type="project" value="TreeGrafter"/>
</dbReference>
<evidence type="ECO:0000313" key="7">
    <source>
        <dbReference type="Proteomes" id="UP000271925"/>
    </source>
</evidence>
<evidence type="ECO:0000259" key="3">
    <source>
        <dbReference type="Pfam" id="PF25876"/>
    </source>
</evidence>
<dbReference type="Pfam" id="PF25954">
    <property type="entry name" value="Beta-barrel_RND_2"/>
    <property type="match status" value="1"/>
</dbReference>
<reference evidence="6 7" key="1">
    <citation type="submission" date="2018-11" db="EMBL/GenBank/DDBJ databases">
        <authorList>
            <person name="Zhou Z."/>
            <person name="Wang G."/>
        </authorList>
    </citation>
    <scope>NUCLEOTIDE SEQUENCE [LARGE SCALE GENOMIC DNA]</scope>
    <source>
        <strain evidence="6 7">KCTC52004</strain>
    </source>
</reference>
<dbReference type="EMBL" id="RQJO01000009">
    <property type="protein sequence ID" value="RRB02779.1"/>
    <property type="molecule type" value="Genomic_DNA"/>
</dbReference>